<evidence type="ECO:0000259" key="3">
    <source>
        <dbReference type="Pfam" id="PF00263"/>
    </source>
</evidence>
<proteinExistence type="inferred from homology"/>
<keyword evidence="6" id="KW-1185">Reference proteome</keyword>
<sequence length="720" mass="80508">MNGFLTGLEFTFDLSMVALASAFYASIAACFLLVIVMSLNLLFRRWMSSGQMSLLWGIVLLRLILPFAPGSSLSLQSAYISITQPEEFNAVPEESVEPWQEVEVYHVADSTPHHGIATAYQANPHQSETTWSDILGLVIPFVWLTGFVTTLFWTLLSHYRFTRRVRQVLQCQDFRVLKLWTDVCQQVGLRREIPVVIIDEVQQPAVMGVFRPQLLLPSETLSISDYQLKMVMLHEAAHLKCWDLAVNWVMLLIRAVHWWNPIYWIAATRYVNLREQARDAMVLNWLDTPSEHEYSSLLLMFAKQKNVGHWRVVLPACLLGFVPLFPRKRAVANRLKAIKTARKSQHWLQFGLVSCVVTFIAFAGLTDAKEPDPIDPGIQWLSHKAMSGKIGLVSANDSSPFTLRVYDLTDAILKVAELEQISKSEVSRKVEGLVKQMALFPVRSSPLNSTVGEQPSPKMDIARQGKQTSIILNGPHSLHAQLQHMVKSWSISGLGQITIEARIMTSRKDAAAMAGLEWSSILMTGGDSSFTTQPQPPQIEGNISTISATAVIEESVPFMTQVLSDAAVRKLIQAGQSDAQANIMFAPKVTLINGQQAEVFSQVHRPYVVGIELDDDGNRKPKFNIIAEGISLAMTPTLSEKRQSIQMQAQLGLSEVTDVSTFTYKLKGEDVTVQLPTVRKHKFQVGASIDRDQTLVIACPPTNGRKEFFYLLLTPKIINE</sequence>
<comment type="caution">
    <text evidence="5">The sequence shown here is derived from an EMBL/GenBank/DDBJ whole genome shotgun (WGS) entry which is preliminary data.</text>
</comment>
<feature type="domain" description="Type II/III secretion system secretin-like" evidence="3">
    <location>
        <begin position="576"/>
        <end position="698"/>
    </location>
</feature>
<dbReference type="OrthoDB" id="219918at2"/>
<feature type="transmembrane region" description="Helical" evidence="2">
    <location>
        <begin position="134"/>
        <end position="156"/>
    </location>
</feature>
<dbReference type="CDD" id="cd07341">
    <property type="entry name" value="M56_BlaR1_MecR1_like"/>
    <property type="match status" value="1"/>
</dbReference>
<dbReference type="InterPro" id="IPR004846">
    <property type="entry name" value="T2SS/T3SS_dom"/>
</dbReference>
<dbReference type="AlphaFoldDB" id="A0A5C5VBJ5"/>
<gene>
    <name evidence="5" type="primary">blaR1_2</name>
    <name evidence="5" type="ORF">KOR42_53350</name>
</gene>
<evidence type="ECO:0000256" key="1">
    <source>
        <dbReference type="RuleBase" id="RU004003"/>
    </source>
</evidence>
<dbReference type="RefSeq" id="WP_146512565.1">
    <property type="nucleotide sequence ID" value="NZ_SIHI01000084.1"/>
</dbReference>
<dbReference type="InterPro" id="IPR008756">
    <property type="entry name" value="Peptidase_M56"/>
</dbReference>
<feature type="domain" description="Peptidase M56" evidence="4">
    <location>
        <begin position="23"/>
        <end position="307"/>
    </location>
</feature>
<dbReference type="Proteomes" id="UP000317243">
    <property type="component" value="Unassembled WGS sequence"/>
</dbReference>
<keyword evidence="2" id="KW-0472">Membrane</keyword>
<evidence type="ECO:0000313" key="6">
    <source>
        <dbReference type="Proteomes" id="UP000317243"/>
    </source>
</evidence>
<dbReference type="PANTHER" id="PTHR34978">
    <property type="entry name" value="POSSIBLE SENSOR-TRANSDUCER PROTEIN BLAR"/>
    <property type="match status" value="1"/>
</dbReference>
<keyword evidence="2" id="KW-1133">Transmembrane helix</keyword>
<feature type="transmembrane region" description="Helical" evidence="2">
    <location>
        <begin position="347"/>
        <end position="365"/>
    </location>
</feature>
<organism evidence="5 6">
    <name type="scientific">Thalassoglobus neptunius</name>
    <dbReference type="NCBI Taxonomy" id="1938619"/>
    <lineage>
        <taxon>Bacteria</taxon>
        <taxon>Pseudomonadati</taxon>
        <taxon>Planctomycetota</taxon>
        <taxon>Planctomycetia</taxon>
        <taxon>Planctomycetales</taxon>
        <taxon>Planctomycetaceae</taxon>
        <taxon>Thalassoglobus</taxon>
    </lineage>
</organism>
<comment type="similarity">
    <text evidence="1">Belongs to the bacterial secretin family.</text>
</comment>
<feature type="transmembrane region" description="Helical" evidence="2">
    <location>
        <begin position="20"/>
        <end position="42"/>
    </location>
</feature>
<feature type="transmembrane region" description="Helical" evidence="2">
    <location>
        <begin position="239"/>
        <end position="259"/>
    </location>
</feature>
<evidence type="ECO:0000259" key="4">
    <source>
        <dbReference type="Pfam" id="PF05569"/>
    </source>
</evidence>
<dbReference type="EMBL" id="SIHI01000084">
    <property type="protein sequence ID" value="TWT34985.1"/>
    <property type="molecule type" value="Genomic_DNA"/>
</dbReference>
<dbReference type="PANTHER" id="PTHR34978:SF3">
    <property type="entry name" value="SLR0241 PROTEIN"/>
    <property type="match status" value="1"/>
</dbReference>
<keyword evidence="2" id="KW-0812">Transmembrane</keyword>
<dbReference type="Pfam" id="PF00263">
    <property type="entry name" value="Secretin"/>
    <property type="match status" value="1"/>
</dbReference>
<dbReference type="InterPro" id="IPR052173">
    <property type="entry name" value="Beta-lactam_resp_regulator"/>
</dbReference>
<accession>A0A5C5VBJ5</accession>
<evidence type="ECO:0000313" key="5">
    <source>
        <dbReference type="EMBL" id="TWT34985.1"/>
    </source>
</evidence>
<protein>
    <submittedName>
        <fullName evidence="5">Regulatory protein BlaR1</fullName>
    </submittedName>
</protein>
<name>A0A5C5VBJ5_9PLAN</name>
<feature type="transmembrane region" description="Helical" evidence="2">
    <location>
        <begin position="54"/>
        <end position="75"/>
    </location>
</feature>
<feature type="transmembrane region" description="Helical" evidence="2">
    <location>
        <begin position="308"/>
        <end position="326"/>
    </location>
</feature>
<evidence type="ECO:0000256" key="2">
    <source>
        <dbReference type="SAM" id="Phobius"/>
    </source>
</evidence>
<dbReference type="GO" id="GO:0009306">
    <property type="term" value="P:protein secretion"/>
    <property type="evidence" value="ECO:0007669"/>
    <property type="project" value="InterPro"/>
</dbReference>
<dbReference type="Pfam" id="PF05569">
    <property type="entry name" value="Peptidase_M56"/>
    <property type="match status" value="1"/>
</dbReference>
<reference evidence="5 6" key="1">
    <citation type="submission" date="2019-02" db="EMBL/GenBank/DDBJ databases">
        <title>Deep-cultivation of Planctomycetes and their phenomic and genomic characterization uncovers novel biology.</title>
        <authorList>
            <person name="Wiegand S."/>
            <person name="Jogler M."/>
            <person name="Boedeker C."/>
            <person name="Pinto D."/>
            <person name="Vollmers J."/>
            <person name="Rivas-Marin E."/>
            <person name="Kohn T."/>
            <person name="Peeters S.H."/>
            <person name="Heuer A."/>
            <person name="Rast P."/>
            <person name="Oberbeckmann S."/>
            <person name="Bunk B."/>
            <person name="Jeske O."/>
            <person name="Meyerdierks A."/>
            <person name="Storesund J.E."/>
            <person name="Kallscheuer N."/>
            <person name="Luecker S."/>
            <person name="Lage O.M."/>
            <person name="Pohl T."/>
            <person name="Merkel B.J."/>
            <person name="Hornburger P."/>
            <person name="Mueller R.-W."/>
            <person name="Bruemmer F."/>
            <person name="Labrenz M."/>
            <person name="Spormann A.M."/>
            <person name="Op Den Camp H."/>
            <person name="Overmann J."/>
            <person name="Amann R."/>
            <person name="Jetten M.S.M."/>
            <person name="Mascher T."/>
            <person name="Medema M.H."/>
            <person name="Devos D.P."/>
            <person name="Kaster A.-K."/>
            <person name="Ovreas L."/>
            <person name="Rohde M."/>
            <person name="Galperin M.Y."/>
            <person name="Jogler C."/>
        </authorList>
    </citation>
    <scope>NUCLEOTIDE SEQUENCE [LARGE SCALE GENOMIC DNA]</scope>
    <source>
        <strain evidence="5 6">KOR42</strain>
    </source>
</reference>